<keyword evidence="2 6" id="KW-0819">tRNA processing</keyword>
<evidence type="ECO:0000256" key="7">
    <source>
        <dbReference type="RuleBase" id="RU003313"/>
    </source>
</evidence>
<feature type="domain" description="TrmE-type G" evidence="8">
    <location>
        <begin position="211"/>
        <end position="348"/>
    </location>
</feature>
<dbReference type="STRING" id="376733.SAMN04487972_105195"/>
<dbReference type="Proteomes" id="UP000182312">
    <property type="component" value="Unassembled WGS sequence"/>
</dbReference>
<keyword evidence="11" id="KW-1185">Reference proteome</keyword>
<comment type="similarity">
    <text evidence="1 6 7">Belongs to the TRAFAC class TrmE-Era-EngA-EngB-Septin-like GTPase superfamily. TrmE GTPase family.</text>
</comment>
<dbReference type="PROSITE" id="PS51709">
    <property type="entry name" value="G_TRME"/>
    <property type="match status" value="1"/>
</dbReference>
<protein>
    <recommendedName>
        <fullName evidence="6">tRNA modification GTPase MnmE</fullName>
        <ecNumber evidence="6">3.6.-.-</ecNumber>
    </recommendedName>
</protein>
<feature type="binding site" evidence="6">
    <location>
        <position position="221"/>
    </location>
    <ligand>
        <name>K(+)</name>
        <dbReference type="ChEBI" id="CHEBI:29103"/>
    </ligand>
</feature>
<keyword evidence="6" id="KW-0378">Hydrolase</keyword>
<feature type="binding site" evidence="6">
    <location>
        <position position="225"/>
    </location>
    <ligand>
        <name>Mg(2+)</name>
        <dbReference type="ChEBI" id="CHEBI:18420"/>
    </ligand>
</feature>
<dbReference type="InterPro" id="IPR004520">
    <property type="entry name" value="GTPase_MnmE"/>
</dbReference>
<organism evidence="9 11">
    <name type="scientific">Paracoccus halophilus</name>
    <dbReference type="NCBI Taxonomy" id="376733"/>
    <lineage>
        <taxon>Bacteria</taxon>
        <taxon>Pseudomonadati</taxon>
        <taxon>Pseudomonadota</taxon>
        <taxon>Alphaproteobacteria</taxon>
        <taxon>Rhodobacterales</taxon>
        <taxon>Paracoccaceae</taxon>
        <taxon>Paracoccus</taxon>
    </lineage>
</organism>
<dbReference type="AlphaFoldDB" id="A0A099F5I8"/>
<dbReference type="EMBL" id="JRKN01000005">
    <property type="protein sequence ID" value="KGJ05724.1"/>
    <property type="molecule type" value="Genomic_DNA"/>
</dbReference>
<dbReference type="GO" id="GO:0046872">
    <property type="term" value="F:metal ion binding"/>
    <property type="evidence" value="ECO:0007669"/>
    <property type="project" value="UniProtKB-KW"/>
</dbReference>
<keyword evidence="6" id="KW-0963">Cytoplasm</keyword>
<feature type="binding site" evidence="6">
    <location>
        <begin position="240"/>
        <end position="246"/>
    </location>
    <ligand>
        <name>GTP</name>
        <dbReference type="ChEBI" id="CHEBI:37565"/>
    </ligand>
</feature>
<feature type="binding site" evidence="6">
    <location>
        <begin position="221"/>
        <end position="226"/>
    </location>
    <ligand>
        <name>GTP</name>
        <dbReference type="ChEBI" id="CHEBI:37565"/>
    </ligand>
</feature>
<dbReference type="NCBIfam" id="TIGR00231">
    <property type="entry name" value="small_GTP"/>
    <property type="match status" value="1"/>
</dbReference>
<dbReference type="InterPro" id="IPR025867">
    <property type="entry name" value="MnmE_helical"/>
</dbReference>
<evidence type="ECO:0000313" key="12">
    <source>
        <dbReference type="Proteomes" id="UP000182312"/>
    </source>
</evidence>
<keyword evidence="6" id="KW-0460">Magnesium</keyword>
<dbReference type="InterPro" id="IPR005225">
    <property type="entry name" value="Small_GTP-bd"/>
</dbReference>
<keyword evidence="3 6" id="KW-0547">Nucleotide-binding</keyword>
<dbReference type="Pfam" id="PF12631">
    <property type="entry name" value="MnmE_helical"/>
    <property type="match status" value="1"/>
</dbReference>
<evidence type="ECO:0000313" key="9">
    <source>
        <dbReference type="EMBL" id="KGJ05724.1"/>
    </source>
</evidence>
<dbReference type="InterPro" id="IPR018948">
    <property type="entry name" value="GTP-bd_TrmE_N"/>
</dbReference>
<comment type="function">
    <text evidence="6">Exhibits a very high intrinsic GTPase hydrolysis rate. Involved in the addition of a carboxymethylaminomethyl (cmnm) group at the wobble position (U34) of certain tRNAs, forming tRNA-cmnm(5)s(2)U34.</text>
</comment>
<dbReference type="InterPro" id="IPR027368">
    <property type="entry name" value="MnmE_dom2"/>
</dbReference>
<dbReference type="GO" id="GO:0005737">
    <property type="term" value="C:cytoplasm"/>
    <property type="evidence" value="ECO:0007669"/>
    <property type="project" value="UniProtKB-SubCell"/>
</dbReference>
<evidence type="ECO:0000256" key="1">
    <source>
        <dbReference type="ARBA" id="ARBA00011043"/>
    </source>
</evidence>
<comment type="caution">
    <text evidence="6">Lacks conserved residue(s) required for the propagation of feature annotation.</text>
</comment>
<accession>A0A099F5I8</accession>
<dbReference type="eggNOG" id="COG0486">
    <property type="taxonomic scope" value="Bacteria"/>
</dbReference>
<evidence type="ECO:0000256" key="5">
    <source>
        <dbReference type="ARBA" id="ARBA00023134"/>
    </source>
</evidence>
<keyword evidence="4 6" id="KW-0630">Potassium</keyword>
<dbReference type="InterPro" id="IPR027417">
    <property type="entry name" value="P-loop_NTPase"/>
</dbReference>
<feature type="binding site" evidence="6">
    <location>
        <position position="419"/>
    </location>
    <ligand>
        <name>(6S)-5-formyl-5,6,7,8-tetrahydrofolate</name>
        <dbReference type="ChEBI" id="CHEBI:57457"/>
    </ligand>
</feature>
<reference evidence="10 12" key="3">
    <citation type="submission" date="2016-10" db="EMBL/GenBank/DDBJ databases">
        <authorList>
            <person name="de Groot N.N."/>
        </authorList>
    </citation>
    <scope>NUCLEOTIDE SEQUENCE [LARGE SCALE GENOMIC DNA]</scope>
    <source>
        <strain evidence="10 12">CGMCC 1.6117</strain>
    </source>
</reference>
<dbReference type="NCBIfam" id="TIGR00450">
    <property type="entry name" value="mnmE_trmE_thdF"/>
    <property type="match status" value="1"/>
</dbReference>
<dbReference type="Pfam" id="PF01926">
    <property type="entry name" value="MMR_HSR1"/>
    <property type="match status" value="1"/>
</dbReference>
<feature type="binding site" evidence="6">
    <location>
        <position position="115"/>
    </location>
    <ligand>
        <name>(6S)-5-formyl-5,6,7,8-tetrahydrofolate</name>
        <dbReference type="ChEBI" id="CHEBI:57457"/>
    </ligand>
</feature>
<evidence type="ECO:0000256" key="4">
    <source>
        <dbReference type="ARBA" id="ARBA00022958"/>
    </source>
</evidence>
<reference evidence="9 11" key="2">
    <citation type="submission" date="2014-10" db="EMBL/GenBank/DDBJ databases">
        <title>Paracoccus sanguinis sp. nov., isolated from clinical specimens of New York State patients.</title>
        <authorList>
            <person name="Mingle L.A."/>
            <person name="Cole J.A."/>
            <person name="Lapierre P."/>
            <person name="Musser K.A."/>
        </authorList>
    </citation>
    <scope>NUCLEOTIDE SEQUENCE [LARGE SCALE GENOMIC DNA]</scope>
    <source>
        <strain evidence="9 11">JCM 14014</strain>
    </source>
</reference>
<dbReference type="EC" id="3.6.-.-" evidence="6"/>
<evidence type="ECO:0000259" key="8">
    <source>
        <dbReference type="PROSITE" id="PS51709"/>
    </source>
</evidence>
<dbReference type="GO" id="GO:0003924">
    <property type="term" value="F:GTPase activity"/>
    <property type="evidence" value="ECO:0007669"/>
    <property type="project" value="UniProtKB-UniRule"/>
</dbReference>
<dbReference type="PANTHER" id="PTHR42714:SF2">
    <property type="entry name" value="TRNA MODIFICATION GTPASE GTPBP3, MITOCHONDRIAL"/>
    <property type="match status" value="1"/>
</dbReference>
<dbReference type="SUPFAM" id="SSF52540">
    <property type="entry name" value="P-loop containing nucleoside triphosphate hydrolases"/>
    <property type="match status" value="1"/>
</dbReference>
<dbReference type="Gene3D" id="3.30.1360.120">
    <property type="entry name" value="Probable tRNA modification gtpase trme, domain 1"/>
    <property type="match status" value="1"/>
</dbReference>
<evidence type="ECO:0000256" key="3">
    <source>
        <dbReference type="ARBA" id="ARBA00022741"/>
    </source>
</evidence>
<name>A0A099F5I8_9RHOB</name>
<feature type="binding site" evidence="6">
    <location>
        <position position="246"/>
    </location>
    <ligand>
        <name>Mg(2+)</name>
        <dbReference type="ChEBI" id="CHEBI:18420"/>
    </ligand>
</feature>
<feature type="binding site" evidence="6">
    <location>
        <position position="245"/>
    </location>
    <ligand>
        <name>K(+)</name>
        <dbReference type="ChEBI" id="CHEBI:29103"/>
    </ligand>
</feature>
<feature type="binding site" evidence="6">
    <location>
        <position position="242"/>
    </location>
    <ligand>
        <name>K(+)</name>
        <dbReference type="ChEBI" id="CHEBI:29103"/>
    </ligand>
</feature>
<comment type="subcellular location">
    <subcellularLocation>
        <location evidence="6">Cytoplasm</location>
    </subcellularLocation>
</comment>
<feature type="binding site" evidence="6">
    <location>
        <begin position="265"/>
        <end position="268"/>
    </location>
    <ligand>
        <name>GTP</name>
        <dbReference type="ChEBI" id="CHEBI:37565"/>
    </ligand>
</feature>
<reference evidence="9 11" key="1">
    <citation type="submission" date="2014-09" db="EMBL/GenBank/DDBJ databases">
        <authorList>
            <person name="McGinnis J.M."/>
            <person name="Wolfgang W.J."/>
        </authorList>
    </citation>
    <scope>NUCLEOTIDE SEQUENCE [LARGE SCALE GENOMIC DNA]</scope>
    <source>
        <strain evidence="9 11">JCM 14014</strain>
    </source>
</reference>
<evidence type="ECO:0000256" key="2">
    <source>
        <dbReference type="ARBA" id="ARBA00022694"/>
    </source>
</evidence>
<dbReference type="InterPro" id="IPR027266">
    <property type="entry name" value="TrmE/GcvT-like"/>
</dbReference>
<feature type="binding site" evidence="6">
    <location>
        <position position="20"/>
    </location>
    <ligand>
        <name>(6S)-5-formyl-5,6,7,8-tetrahydrofolate</name>
        <dbReference type="ChEBI" id="CHEBI:57457"/>
    </ligand>
</feature>
<dbReference type="CDD" id="cd04164">
    <property type="entry name" value="trmE"/>
    <property type="match status" value="1"/>
</dbReference>
<sequence length="419" mass="45406">MDTIFAEATPPGRGGVSVIRLSGALARKTLESLAGPTAEPRKSYLRPLRDGDDLIDHALVIWFEKGHSFTGEEVAELHLHGAPVIANRLSAALVSRGLRRAEAGEFTRRAFLNGRMDLAEAEGLADLLSAETESQRKLAMRATDGELGRRTELLRAKLVRAGALIEASIDFADEDVPDEVPDEVFSLAAEVRSEIDGMLASYPATERLRQGYQVAIIGPPNAGKSSLLNRIAQREIALVSDIAGTTRDIIELATDLRGLPVTFLDTAGLRDSDDPVELMGVARAKERAHDADMRIYLSDSDESVDVLDDDDIVIRSKADLHDRKGIAVSAKTGEGVAELLDMVYDRLRIRAADSGIVGHKRQAEALARARDALVVHGRMPPEILAESLRQAAQSLAMMIGRVGAEEFLDEIFASFCIGK</sequence>
<gene>
    <name evidence="6" type="primary">mnmE</name>
    <name evidence="6" type="synonym">trmE</name>
    <name evidence="9" type="ORF">IT41_05825</name>
    <name evidence="10" type="ORF">SAMN04487972_105195</name>
</gene>
<evidence type="ECO:0000313" key="10">
    <source>
        <dbReference type="EMBL" id="SFA48091.1"/>
    </source>
</evidence>
<keyword evidence="5 6" id="KW-0342">GTP-binding</keyword>
<dbReference type="InterPro" id="IPR006073">
    <property type="entry name" value="GTP-bd"/>
</dbReference>
<dbReference type="Pfam" id="PF10396">
    <property type="entry name" value="TrmE_N"/>
    <property type="match status" value="1"/>
</dbReference>
<comment type="subunit">
    <text evidence="6">Homodimer. Heterotetramer of two MnmE and two MnmG subunits.</text>
</comment>
<dbReference type="OrthoDB" id="9805918at2"/>
<dbReference type="HAMAP" id="MF_00379">
    <property type="entry name" value="GTPase_MnmE"/>
    <property type="match status" value="1"/>
</dbReference>
<dbReference type="NCBIfam" id="NF003661">
    <property type="entry name" value="PRK05291.1-3"/>
    <property type="match status" value="1"/>
</dbReference>
<dbReference type="GO" id="GO:0030488">
    <property type="term" value="P:tRNA methylation"/>
    <property type="evidence" value="ECO:0007669"/>
    <property type="project" value="TreeGrafter"/>
</dbReference>
<dbReference type="InterPro" id="IPR031168">
    <property type="entry name" value="G_TrmE"/>
</dbReference>
<dbReference type="Gene3D" id="3.40.50.300">
    <property type="entry name" value="P-loop containing nucleotide triphosphate hydrolases"/>
    <property type="match status" value="1"/>
</dbReference>
<feature type="binding site" evidence="6">
    <location>
        <position position="76"/>
    </location>
    <ligand>
        <name>(6S)-5-formyl-5,6,7,8-tetrahydrofolate</name>
        <dbReference type="ChEBI" id="CHEBI:57457"/>
    </ligand>
</feature>
<dbReference type="EMBL" id="FOJO01000005">
    <property type="protein sequence ID" value="SFA48091.1"/>
    <property type="molecule type" value="Genomic_DNA"/>
</dbReference>
<dbReference type="PANTHER" id="PTHR42714">
    <property type="entry name" value="TRNA MODIFICATION GTPASE GTPBP3"/>
    <property type="match status" value="1"/>
</dbReference>
<dbReference type="GO" id="GO:0002098">
    <property type="term" value="P:tRNA wobble uridine modification"/>
    <property type="evidence" value="ECO:0007669"/>
    <property type="project" value="TreeGrafter"/>
</dbReference>
<feature type="binding site" evidence="6">
    <location>
        <position position="240"/>
    </location>
    <ligand>
        <name>K(+)</name>
        <dbReference type="ChEBI" id="CHEBI:29103"/>
    </ligand>
</feature>
<proteinExistence type="inferred from homology"/>
<evidence type="ECO:0000256" key="6">
    <source>
        <dbReference type="HAMAP-Rule" id="MF_00379"/>
    </source>
</evidence>
<dbReference type="RefSeq" id="WP_036739312.1">
    <property type="nucleotide sequence ID" value="NZ_FOJO01000005.1"/>
</dbReference>
<comment type="cofactor">
    <cofactor evidence="6">
        <name>K(+)</name>
        <dbReference type="ChEBI" id="CHEBI:29103"/>
    </cofactor>
    <text evidence="6">Binds 1 potassium ion per subunit.</text>
</comment>
<dbReference type="CDD" id="cd14858">
    <property type="entry name" value="TrmE_N"/>
    <property type="match status" value="1"/>
</dbReference>
<dbReference type="GO" id="GO:0005525">
    <property type="term" value="F:GTP binding"/>
    <property type="evidence" value="ECO:0007669"/>
    <property type="project" value="UniProtKB-UniRule"/>
</dbReference>
<keyword evidence="6" id="KW-0479">Metal-binding</keyword>
<evidence type="ECO:0000313" key="11">
    <source>
        <dbReference type="Proteomes" id="UP000029846"/>
    </source>
</evidence>
<dbReference type="Gene3D" id="1.20.120.430">
    <property type="entry name" value="tRNA modification GTPase MnmE domain 2"/>
    <property type="match status" value="1"/>
</dbReference>
<dbReference type="Proteomes" id="UP000029846">
    <property type="component" value="Unassembled WGS sequence"/>
</dbReference>